<dbReference type="InterPro" id="IPR011042">
    <property type="entry name" value="6-blade_b-propeller_TolB-like"/>
</dbReference>
<accession>A0A8W8NUV7</accession>
<evidence type="ECO:0000313" key="2">
    <source>
        <dbReference type="Proteomes" id="UP000005408"/>
    </source>
</evidence>
<proteinExistence type="predicted"/>
<dbReference type="InterPro" id="IPR050952">
    <property type="entry name" value="TRIM-NHL_E3_ligases"/>
</dbReference>
<dbReference type="PANTHER" id="PTHR24104:SF25">
    <property type="entry name" value="PROTEIN LIN-41"/>
    <property type="match status" value="1"/>
</dbReference>
<dbReference type="Gene3D" id="2.120.10.30">
    <property type="entry name" value="TolB, C-terminal domain"/>
    <property type="match status" value="1"/>
</dbReference>
<dbReference type="GO" id="GO:0061630">
    <property type="term" value="F:ubiquitin protein ligase activity"/>
    <property type="evidence" value="ECO:0007669"/>
    <property type="project" value="TreeGrafter"/>
</dbReference>
<dbReference type="GO" id="GO:0000209">
    <property type="term" value="P:protein polyubiquitination"/>
    <property type="evidence" value="ECO:0007669"/>
    <property type="project" value="TreeGrafter"/>
</dbReference>
<protein>
    <recommendedName>
        <fullName evidence="3">Tripartite motif-containing protein 2</fullName>
    </recommendedName>
</protein>
<evidence type="ECO:0000313" key="1">
    <source>
        <dbReference type="EnsemblMetazoa" id="G7394.1:cds"/>
    </source>
</evidence>
<sequence>MDKVIQYIVHKCSKCPGDTEYYCKSCLCDLCSQCRENHMQDLNTVDHVVVLYRENNRIHPIEYGLVGFSDREYCQLWNLSDSPHCTNRQLTVVLIKHETENGNERQLYNMRRNDALFYNPLLMLGIEADFKACHIKFNNFQSAISTVAPLLKDQINTALCDVDYKHKCFKQNIKIMKYLAFLHKNEHKYERSAHRPIRFLKEKFHIPQIMLTPHLTLHTCQLSFNPSIKKKDVIESMIKIQFTEKGKRREGNKCLQSLMHPPKLQLSHRVAGVNDCCHISVTSDRIWVSATFNLILTNKSGDFLECKDDIPSVLYGLHTWNSKSELIYIDRNYSIIKQSRDMNTTTTFIESTDSTWKPQCVYWSPLTRDLLVGMYTDDKKTGKVARYNQNGQLKQTIEHHDITGLELYKKPNYIVENNNGDVIVSDCARAVVVTERGGRYRFSCTKHASGRDLQPRGICTDPLSHILVCDHKTVLMFNKDGQFLLNLLPSELFTPYSLSYDVSTHDLWVGSWNNNSVYVYRYIHHGRTI</sequence>
<name>A0A8W8NUV7_MAGGI</name>
<dbReference type="Proteomes" id="UP000005408">
    <property type="component" value="Unassembled WGS sequence"/>
</dbReference>
<dbReference type="PANTHER" id="PTHR24104">
    <property type="entry name" value="E3 UBIQUITIN-PROTEIN LIGASE NHLRC1-RELATED"/>
    <property type="match status" value="1"/>
</dbReference>
<dbReference type="EnsemblMetazoa" id="G7394.1">
    <property type="protein sequence ID" value="G7394.1:cds"/>
    <property type="gene ID" value="G7394"/>
</dbReference>
<dbReference type="GO" id="GO:0043161">
    <property type="term" value="P:proteasome-mediated ubiquitin-dependent protein catabolic process"/>
    <property type="evidence" value="ECO:0007669"/>
    <property type="project" value="TreeGrafter"/>
</dbReference>
<reference evidence="1" key="1">
    <citation type="submission" date="2022-08" db="UniProtKB">
        <authorList>
            <consortium name="EnsemblMetazoa"/>
        </authorList>
    </citation>
    <scope>IDENTIFICATION</scope>
    <source>
        <strain evidence="1">05x7-T-G4-1.051#20</strain>
    </source>
</reference>
<evidence type="ECO:0008006" key="3">
    <source>
        <dbReference type="Google" id="ProtNLM"/>
    </source>
</evidence>
<dbReference type="AlphaFoldDB" id="A0A8W8NUV7"/>
<keyword evidence="2" id="KW-1185">Reference proteome</keyword>
<dbReference type="GO" id="GO:0008270">
    <property type="term" value="F:zinc ion binding"/>
    <property type="evidence" value="ECO:0007669"/>
    <property type="project" value="UniProtKB-KW"/>
</dbReference>
<organism evidence="1 2">
    <name type="scientific">Magallana gigas</name>
    <name type="common">Pacific oyster</name>
    <name type="synonym">Crassostrea gigas</name>
    <dbReference type="NCBI Taxonomy" id="29159"/>
    <lineage>
        <taxon>Eukaryota</taxon>
        <taxon>Metazoa</taxon>
        <taxon>Spiralia</taxon>
        <taxon>Lophotrochozoa</taxon>
        <taxon>Mollusca</taxon>
        <taxon>Bivalvia</taxon>
        <taxon>Autobranchia</taxon>
        <taxon>Pteriomorphia</taxon>
        <taxon>Ostreida</taxon>
        <taxon>Ostreoidea</taxon>
        <taxon>Ostreidae</taxon>
        <taxon>Magallana</taxon>
    </lineage>
</organism>
<dbReference type="SUPFAM" id="SSF101898">
    <property type="entry name" value="NHL repeat"/>
    <property type="match status" value="1"/>
</dbReference>